<dbReference type="AlphaFoldDB" id="A0A6P1TGQ8"/>
<dbReference type="SUPFAM" id="SSF109604">
    <property type="entry name" value="HD-domain/PDEase-like"/>
    <property type="match status" value="1"/>
</dbReference>
<dbReference type="InterPro" id="IPR006674">
    <property type="entry name" value="HD_domain"/>
</dbReference>
<dbReference type="Pfam" id="PF01966">
    <property type="entry name" value="HD"/>
    <property type="match status" value="1"/>
</dbReference>
<keyword evidence="3" id="KW-1185">Reference proteome</keyword>
<accession>A0A6P1TGQ8</accession>
<dbReference type="RefSeq" id="WP_161836100.1">
    <property type="nucleotide sequence ID" value="NZ_CP048000.1"/>
</dbReference>
<dbReference type="Gene3D" id="1.10.3210.10">
    <property type="entry name" value="Hypothetical protein af1432"/>
    <property type="match status" value="1"/>
</dbReference>
<reference evidence="2 3" key="1">
    <citation type="submission" date="2020-01" db="EMBL/GenBank/DDBJ databases">
        <title>Genome analysis of Anaerocolumna sp. CBA3638.</title>
        <authorList>
            <person name="Kim J."/>
            <person name="Roh S.W."/>
        </authorList>
    </citation>
    <scope>NUCLEOTIDE SEQUENCE [LARGE SCALE GENOMIC DNA]</scope>
    <source>
        <strain evidence="2 3">CBA3638</strain>
    </source>
</reference>
<evidence type="ECO:0000259" key="1">
    <source>
        <dbReference type="Pfam" id="PF01966"/>
    </source>
</evidence>
<evidence type="ECO:0000313" key="3">
    <source>
        <dbReference type="Proteomes" id="UP000464314"/>
    </source>
</evidence>
<dbReference type="EMBL" id="CP048000">
    <property type="protein sequence ID" value="QHQ59477.1"/>
    <property type="molecule type" value="Genomic_DNA"/>
</dbReference>
<protein>
    <submittedName>
        <fullName evidence="2">HD domain-containing protein</fullName>
    </submittedName>
</protein>
<feature type="domain" description="HD" evidence="1">
    <location>
        <begin position="21"/>
        <end position="114"/>
    </location>
</feature>
<evidence type="ECO:0000313" key="2">
    <source>
        <dbReference type="EMBL" id="QHQ59477.1"/>
    </source>
</evidence>
<dbReference type="CDD" id="cd00077">
    <property type="entry name" value="HDc"/>
    <property type="match status" value="1"/>
</dbReference>
<name>A0A6P1TGQ8_9FIRM</name>
<proteinExistence type="predicted"/>
<dbReference type="Proteomes" id="UP000464314">
    <property type="component" value="Chromosome"/>
</dbReference>
<dbReference type="InterPro" id="IPR003607">
    <property type="entry name" value="HD/PDEase_dom"/>
</dbReference>
<organism evidence="2 3">
    <name type="scientific">Anaerocolumna sedimenticola</name>
    <dbReference type="NCBI Taxonomy" id="2696063"/>
    <lineage>
        <taxon>Bacteria</taxon>
        <taxon>Bacillati</taxon>
        <taxon>Bacillota</taxon>
        <taxon>Clostridia</taxon>
        <taxon>Lachnospirales</taxon>
        <taxon>Lachnospiraceae</taxon>
        <taxon>Anaerocolumna</taxon>
    </lineage>
</organism>
<sequence>MKNTGSVINAMIRYYSGDIKRINHFIKVYGYSKAIGEMENLDDKTREILEVTAVVHDIGIKVSEEKYHSSAGHYQQLEGPAVAADMLENLGYEQEFIERVCYLIAHHHTYTNIDGLDYQILVEADFLVNLDEDKTPGDGIRNVKQNIFRTKTGISFLNHLFGV</sequence>
<dbReference type="KEGG" id="anr:Ana3638_00580"/>
<gene>
    <name evidence="2" type="ORF">Ana3638_00580</name>
</gene>